<evidence type="ECO:0000256" key="1">
    <source>
        <dbReference type="SAM" id="MobiDB-lite"/>
    </source>
</evidence>
<keyword evidence="2" id="KW-0812">Transmembrane</keyword>
<keyword evidence="2" id="KW-1133">Transmembrane helix</keyword>
<reference evidence="3" key="1">
    <citation type="submission" date="2021-01" db="EMBL/GenBank/DDBJ databases">
        <authorList>
            <person name="Corre E."/>
            <person name="Pelletier E."/>
            <person name="Niang G."/>
            <person name="Scheremetjew M."/>
            <person name="Finn R."/>
            <person name="Kale V."/>
            <person name="Holt S."/>
            <person name="Cochrane G."/>
            <person name="Meng A."/>
            <person name="Brown T."/>
            <person name="Cohen L."/>
        </authorList>
    </citation>
    <scope>NUCLEOTIDE SEQUENCE</scope>
    <source>
        <strain evidence="3">CCMP1897</strain>
    </source>
</reference>
<gene>
    <name evidence="3" type="ORF">PSAL00342_LOCUS7252</name>
</gene>
<proteinExistence type="predicted"/>
<sequence length="584" mass="66027">MEEEECVPKSWEMHVRSCAAIPALRPFRTPEPSRRKVSAYYSAPRPQTMQEKGIDWGDKWNVIQNEDLGRQVNELRNENAYLKRHLGDKSLTPIQALRMLYGTGPESTPTSTRMNENDRFLLCKTVPALRHESRPQDAANCSDQDGPFPFRNGKSARRSLGGDLNLASDADTASPLQERILQDIGNRNPEMTLSPPKILPKQDEMGYLEEQVENTQVVETEEELAEGTSLSQPIARLDSLECLTLSENFYSYNRSEEEITSRETFYNDMANSRHLLLKGQMMFRLTYLLLGFLALAGSILIFFWHPHEVSTVGSSANTSCKENSVDVTNWWGDNMVAELGNVKHRWGTLKEMQDSQESVVSKQAKGPQKYEEEEANIDIILPISTEQPHVQVNGGSQVEKLPYPCFSTAGLYLEAENMLWLPTTTNSWIVTACAASMLWWAYIRQQHSKKKNIGRCGQFQEGRNTVANSRQSHDSDWSGDGSNSPVEEDLYPDVIPDTGTYSVLRKSVVHDHVTVTPLRRSARLTPASRPGLSRYSLADVFDDVRTPPSYLAFDVEQNAATLGKTPRRSRRLAEKYYRNNHLAS</sequence>
<accession>A0A7S3UHX9</accession>
<evidence type="ECO:0000313" key="3">
    <source>
        <dbReference type="EMBL" id="CAE0613353.1"/>
    </source>
</evidence>
<keyword evidence="2" id="KW-0472">Membrane</keyword>
<dbReference type="EMBL" id="HBIS01008645">
    <property type="protein sequence ID" value="CAE0613353.1"/>
    <property type="molecule type" value="Transcribed_RNA"/>
</dbReference>
<evidence type="ECO:0000256" key="2">
    <source>
        <dbReference type="SAM" id="Phobius"/>
    </source>
</evidence>
<feature type="transmembrane region" description="Helical" evidence="2">
    <location>
        <begin position="425"/>
        <end position="443"/>
    </location>
</feature>
<dbReference type="AlphaFoldDB" id="A0A7S3UHX9"/>
<protein>
    <submittedName>
        <fullName evidence="3">Uncharacterized protein</fullName>
    </submittedName>
</protein>
<feature type="region of interest" description="Disordered" evidence="1">
    <location>
        <begin position="464"/>
        <end position="490"/>
    </location>
</feature>
<feature type="region of interest" description="Disordered" evidence="1">
    <location>
        <begin position="134"/>
        <end position="156"/>
    </location>
</feature>
<name>A0A7S3UHX9_9CHLO</name>
<feature type="transmembrane region" description="Helical" evidence="2">
    <location>
        <begin position="285"/>
        <end position="304"/>
    </location>
</feature>
<organism evidence="3">
    <name type="scientific">Picocystis salinarum</name>
    <dbReference type="NCBI Taxonomy" id="88271"/>
    <lineage>
        <taxon>Eukaryota</taxon>
        <taxon>Viridiplantae</taxon>
        <taxon>Chlorophyta</taxon>
        <taxon>Picocystophyceae</taxon>
        <taxon>Picocystales</taxon>
        <taxon>Picocystaceae</taxon>
        <taxon>Picocystis</taxon>
    </lineage>
</organism>